<accession>A0A7G9QL99</accession>
<dbReference type="EMBL" id="CP060723">
    <property type="protein sequence ID" value="QNN44124.1"/>
    <property type="molecule type" value="Genomic_DNA"/>
</dbReference>
<protein>
    <submittedName>
        <fullName evidence="1">Uncharacterized protein</fullName>
    </submittedName>
</protein>
<reference evidence="1 2" key="1">
    <citation type="submission" date="2020-08" db="EMBL/GenBank/DDBJ databases">
        <title>Genome sequence of Pedobacter roseus KACC 11594T.</title>
        <authorList>
            <person name="Hyun D.-W."/>
            <person name="Bae J.-W."/>
        </authorList>
    </citation>
    <scope>NUCLEOTIDE SEQUENCE [LARGE SCALE GENOMIC DNA]</scope>
    <source>
        <strain evidence="1 2">KACC 11594</strain>
    </source>
</reference>
<dbReference type="AlphaFoldDB" id="A0A7G9QL99"/>
<organism evidence="1 2">
    <name type="scientific">Pedobacter roseus</name>
    <dbReference type="NCBI Taxonomy" id="336820"/>
    <lineage>
        <taxon>Bacteria</taxon>
        <taxon>Pseudomonadati</taxon>
        <taxon>Bacteroidota</taxon>
        <taxon>Sphingobacteriia</taxon>
        <taxon>Sphingobacteriales</taxon>
        <taxon>Sphingobacteriaceae</taxon>
        <taxon>Pedobacter</taxon>
    </lineage>
</organism>
<name>A0A7G9QL99_9SPHI</name>
<keyword evidence="2" id="KW-1185">Reference proteome</keyword>
<dbReference type="Proteomes" id="UP000515806">
    <property type="component" value="Chromosome"/>
</dbReference>
<gene>
    <name evidence="1" type="ORF">H9L23_08635</name>
</gene>
<evidence type="ECO:0000313" key="2">
    <source>
        <dbReference type="Proteomes" id="UP000515806"/>
    </source>
</evidence>
<sequence>MNKETNEKEIKDALKKIKSGSKKSKLADFFGALPGVFGDGLKYQKKVRSDWD</sequence>
<evidence type="ECO:0000313" key="1">
    <source>
        <dbReference type="EMBL" id="QNN44124.1"/>
    </source>
</evidence>
<dbReference type="RefSeq" id="WP_187594573.1">
    <property type="nucleotide sequence ID" value="NZ_CP060723.1"/>
</dbReference>
<proteinExistence type="predicted"/>
<dbReference type="KEGG" id="proe:H9L23_08635"/>